<dbReference type="Proteomes" id="UP001206925">
    <property type="component" value="Unassembled WGS sequence"/>
</dbReference>
<evidence type="ECO:0000313" key="10">
    <source>
        <dbReference type="Proteomes" id="UP001206925"/>
    </source>
</evidence>
<feature type="compositionally biased region" description="Low complexity" evidence="7">
    <location>
        <begin position="709"/>
        <end position="728"/>
    </location>
</feature>
<feature type="compositionally biased region" description="Basic and acidic residues" evidence="7">
    <location>
        <begin position="1641"/>
        <end position="1654"/>
    </location>
</feature>
<keyword evidence="4" id="KW-0963">Cytoplasm</keyword>
<feature type="region of interest" description="Disordered" evidence="7">
    <location>
        <begin position="358"/>
        <end position="406"/>
    </location>
</feature>
<feature type="region of interest" description="Disordered" evidence="7">
    <location>
        <begin position="689"/>
        <end position="733"/>
    </location>
</feature>
<dbReference type="PANTHER" id="PTHR13738:SF1">
    <property type="entry name" value="TROPONIN I"/>
    <property type="match status" value="1"/>
</dbReference>
<feature type="compositionally biased region" description="Basic and acidic residues" evidence="7">
    <location>
        <begin position="1516"/>
        <end position="1584"/>
    </location>
</feature>
<feature type="compositionally biased region" description="Polar residues" evidence="7">
    <location>
        <begin position="1442"/>
        <end position="1466"/>
    </location>
</feature>
<evidence type="ECO:0000256" key="1">
    <source>
        <dbReference type="ARBA" id="ARBA00004123"/>
    </source>
</evidence>
<comment type="similarity">
    <text evidence="3">Belongs to the INCENP family.</text>
</comment>
<accession>A0AAD5DCU7</accession>
<feature type="compositionally biased region" description="Low complexity" evidence="7">
    <location>
        <begin position="383"/>
        <end position="402"/>
    </location>
</feature>
<feature type="compositionally biased region" description="Basic and acidic residues" evidence="7">
    <location>
        <begin position="303"/>
        <end position="318"/>
    </location>
</feature>
<evidence type="ECO:0000256" key="6">
    <source>
        <dbReference type="ARBA" id="ARBA00023242"/>
    </source>
</evidence>
<evidence type="ECO:0000256" key="2">
    <source>
        <dbReference type="ARBA" id="ARBA00004186"/>
    </source>
</evidence>
<dbReference type="EMBL" id="JAMZMK010000005">
    <property type="protein sequence ID" value="KAI7758343.1"/>
    <property type="molecule type" value="Genomic_DNA"/>
</dbReference>
<feature type="region of interest" description="Disordered" evidence="7">
    <location>
        <begin position="622"/>
        <end position="659"/>
    </location>
</feature>
<keyword evidence="6" id="KW-0539">Nucleus</keyword>
<reference evidence="9" key="1">
    <citation type="submission" date="2022-06" db="EMBL/GenBank/DDBJ databases">
        <title>Uncovering the hologenomic basis of an extraordinary plant invasion.</title>
        <authorList>
            <person name="Bieker V.C."/>
            <person name="Martin M.D."/>
            <person name="Gilbert T."/>
            <person name="Hodgins K."/>
            <person name="Battlay P."/>
            <person name="Petersen B."/>
            <person name="Wilson J."/>
        </authorList>
    </citation>
    <scope>NUCLEOTIDE SEQUENCE</scope>
    <source>
        <strain evidence="9">AA19_3_7</strain>
        <tissue evidence="9">Leaf</tissue>
    </source>
</reference>
<dbReference type="Pfam" id="PF03941">
    <property type="entry name" value="INCENP_ARK-bind"/>
    <property type="match status" value="1"/>
</dbReference>
<evidence type="ECO:0000259" key="8">
    <source>
        <dbReference type="Pfam" id="PF03941"/>
    </source>
</evidence>
<feature type="compositionally biased region" description="Basic and acidic residues" evidence="7">
    <location>
        <begin position="627"/>
        <end position="645"/>
    </location>
</feature>
<comment type="subcellular location">
    <subcellularLocation>
        <location evidence="2">Cytoplasm</location>
        <location evidence="2">Cytoskeleton</location>
        <location evidence="2">Spindle</location>
    </subcellularLocation>
    <subcellularLocation>
        <location evidence="1">Nucleus</location>
    </subcellularLocation>
</comment>
<protein>
    <recommendedName>
        <fullName evidence="8">Inner centromere protein ARK-binding domain-containing protein</fullName>
    </recommendedName>
</protein>
<feature type="compositionally biased region" description="Polar residues" evidence="7">
    <location>
        <begin position="1655"/>
        <end position="1664"/>
    </location>
</feature>
<dbReference type="GO" id="GO:0005634">
    <property type="term" value="C:nucleus"/>
    <property type="evidence" value="ECO:0007669"/>
    <property type="project" value="UniProtKB-SubCell"/>
</dbReference>
<dbReference type="InterPro" id="IPR005635">
    <property type="entry name" value="Inner_centromere_prot_ARK-bd"/>
</dbReference>
<feature type="compositionally biased region" description="Polar residues" evidence="7">
    <location>
        <begin position="1618"/>
        <end position="1634"/>
    </location>
</feature>
<feature type="compositionally biased region" description="Basic and acidic residues" evidence="7">
    <location>
        <begin position="1601"/>
        <end position="1617"/>
    </location>
</feature>
<evidence type="ECO:0000256" key="7">
    <source>
        <dbReference type="SAM" id="MobiDB-lite"/>
    </source>
</evidence>
<keyword evidence="10" id="KW-1185">Reference proteome</keyword>
<evidence type="ECO:0000256" key="4">
    <source>
        <dbReference type="ARBA" id="ARBA00022490"/>
    </source>
</evidence>
<evidence type="ECO:0000256" key="5">
    <source>
        <dbReference type="ARBA" id="ARBA00023212"/>
    </source>
</evidence>
<dbReference type="InterPro" id="IPR050875">
    <property type="entry name" value="Troponin_I"/>
</dbReference>
<feature type="region of interest" description="Disordered" evidence="7">
    <location>
        <begin position="1293"/>
        <end position="1317"/>
    </location>
</feature>
<evidence type="ECO:0000313" key="9">
    <source>
        <dbReference type="EMBL" id="KAI7758343.1"/>
    </source>
</evidence>
<gene>
    <name evidence="9" type="ORF">M8C21_013704</name>
</gene>
<sequence length="1774" mass="197802">MTEKMFAEIFERKDRIIEQMQEQADSYKQQLASIFLIDGITPPPFLLTPNSNSSSSDLNQLEKDKMISRLLLRPPRDPTRYSVGGSSIYYRPVASRGSERLSSVMCMENHAPNKALNACNEPMVTRGGNEIVCLNHVSEIGENVRSHLNDVGARISNIHAAPDTLECHNSDIDCSINCVAKLDDSVEFPQNETNARIESINTVPDTPLSRIQRSRSRQKARELRTSVKTTAKSFLSNDNRTHISFNGDSNSQKDLLQVTQDKHASEVDNCDDITRSSSIAVKEKADKANNRTSFNVTIAKSSSSHEKTSLENDLTKKGSSFDKENLVGGIMVQPIVDSLQQSGHGVNLPNSCLGSCARKKSRTGKTQHTQSQNKPYCGRTTRSRSSSQQISGISKSSKMGTSVSCNPKEGEGAVSYSVRDLMHRVINFSNKLLDAVETSQVLSDRNRETQTIYSNGGALNPVVSSNMDMKKSSLGDNLQENAEIVVGNRSIDAPVVMQPINSSIHAAPDTLECHNNEMACTLNRVAEFDYSVESPQNETNARIISIYTAPDMSLARIQRSRSRQKAREIRTNVKTTAKSCLGDENRTHICFSSDTNSKKDLLQVTQDKHPLEVGKHDIITGSTSMTSEEKGDKVNDRTIHSDTLAKKRSPSNKENLDGGIVVQPTGDSLQQYGHGVDLPNFCLGSYASKKSRTRKTQGTQSQTKPYCGRITRSRSSSQQISRTNRSSNIGTSMSCNPNEGGGALSHSVGDFMHKLNVSNKLLDAVETSQVLSDRNGVTFDCCTKVKPKQLNFDEISECDLNDMCSPLSKKRKLGGMLGQECYPSKEYALSIDHKCSSNFLEQQLPKANVLSSSPNSVRIESYNYTNECSKDEMINIGLETNENPVVEDVEHNSMVSLHDDIDVTCEGDLGHKGEESAAGDFIPVSPNSKSSFISSLTKQGNVDFEIKYGSSKPKDVEVGTNLKLSNIKLNSAKFNTCPLNQQKNVEYQPNCFSDSRKFRVPIQRDAIHLNLKAPEIDLNTVKESASILSSEKINFFQSDGIQSCDKSFNNEMICDLPEGTESLHELQATEETVTEEDDGTTVINNTLKQSELTSVLNMIKTSANVGPVNPIINDDVVATDSNNFETNLPEWMSSYDSVQPSQYDDIAMDIDEITPVYEGFLIGEEIGNLNMENNEGGTDFDTLEIPSTTFARASIIEQICKSASMQTPLSQFSSTYKQHKIQNLYGFMADRKHEILDHMDIGTTASLNEDSRKHLQTSGSCITEYDSVFPHQKISYATPFYWQSKNHYSSPTGKLWERSASSSGSSEKRLSSNPDLTCFPIEEDPSCNEESENAEEVSNEFQENIKVENEISVKVSLKLIPERTEDDDEVEDEIQETLRESTEVWSRHANYVPTKSIKYPDRYSSNSVSIEVNVPRTREKVKHKPKVHHGFKASTYDKENRNSSIVTHASSRGNLSEISRNKSSMRSGIPRLSQKETKRNNIVSNITSFIPMVQQQQAATVCTGKRDIKVKALEAAEAAKRRDQDKENERKMKKEAMKRERERMEKETAKERVLNMKKKQEELKKKEADIATRKRLREEEERKQVAKKRKLVADAQKNQKLKFEKIRAGKVDIEKQAKNSAIAGNTKQSENLRQNGYADENSVKKQGTELRTDKTLASVSQQVESVLENCDASNDLDEKEKATSIHEKSPVNVGPGKLTSEENSYDISPYQCSDDEDDEEDDKPNKKFVPSWASKKRVAMVIPLQQKLDPESLFSADSFCSMDEVLLPRKLQGQ</sequence>
<dbReference type="PANTHER" id="PTHR13738">
    <property type="entry name" value="TROPONIN I"/>
    <property type="match status" value="1"/>
</dbReference>
<feature type="domain" description="Inner centromere protein ARK-binding" evidence="8">
    <location>
        <begin position="1713"/>
        <end position="1765"/>
    </location>
</feature>
<feature type="region of interest" description="Disordered" evidence="7">
    <location>
        <begin position="1516"/>
        <end position="1728"/>
    </location>
</feature>
<name>A0AAD5DCU7_AMBAR</name>
<organism evidence="9 10">
    <name type="scientific">Ambrosia artemisiifolia</name>
    <name type="common">Common ragweed</name>
    <dbReference type="NCBI Taxonomy" id="4212"/>
    <lineage>
        <taxon>Eukaryota</taxon>
        <taxon>Viridiplantae</taxon>
        <taxon>Streptophyta</taxon>
        <taxon>Embryophyta</taxon>
        <taxon>Tracheophyta</taxon>
        <taxon>Spermatophyta</taxon>
        <taxon>Magnoliopsida</taxon>
        <taxon>eudicotyledons</taxon>
        <taxon>Gunneridae</taxon>
        <taxon>Pentapetalae</taxon>
        <taxon>asterids</taxon>
        <taxon>campanulids</taxon>
        <taxon>Asterales</taxon>
        <taxon>Asteraceae</taxon>
        <taxon>Asteroideae</taxon>
        <taxon>Heliantheae alliance</taxon>
        <taxon>Heliantheae</taxon>
        <taxon>Ambrosia</taxon>
    </lineage>
</organism>
<feature type="region of interest" description="Disordered" evidence="7">
    <location>
        <begin position="1418"/>
        <end position="1474"/>
    </location>
</feature>
<evidence type="ECO:0000256" key="3">
    <source>
        <dbReference type="ARBA" id="ARBA00010042"/>
    </source>
</evidence>
<feature type="compositionally biased region" description="Acidic residues" evidence="7">
    <location>
        <begin position="1713"/>
        <end position="1722"/>
    </location>
</feature>
<dbReference type="GO" id="GO:0005819">
    <property type="term" value="C:spindle"/>
    <property type="evidence" value="ECO:0007669"/>
    <property type="project" value="UniProtKB-SubCell"/>
</dbReference>
<keyword evidence="5" id="KW-0206">Cytoskeleton</keyword>
<proteinExistence type="inferred from homology"/>
<feature type="compositionally biased region" description="Basic and acidic residues" evidence="7">
    <location>
        <begin position="1676"/>
        <end position="1689"/>
    </location>
</feature>
<comment type="caution">
    <text evidence="9">The sequence shown here is derived from an EMBL/GenBank/DDBJ whole genome shotgun (WGS) entry which is preliminary data.</text>
</comment>
<feature type="region of interest" description="Disordered" evidence="7">
    <location>
        <begin position="299"/>
        <end position="318"/>
    </location>
</feature>
<feature type="compositionally biased region" description="Basic residues" evidence="7">
    <location>
        <begin position="1419"/>
        <end position="1431"/>
    </location>
</feature>